<dbReference type="PANTHER" id="PTHR11214">
    <property type="entry name" value="BETA-1,3-N-ACETYLGLUCOSAMINYLTRANSFERASE"/>
    <property type="match status" value="1"/>
</dbReference>
<dbReference type="GO" id="GO:0016262">
    <property type="term" value="F:protein N-acetylglucosaminyltransferase activity"/>
    <property type="evidence" value="ECO:0007669"/>
    <property type="project" value="TreeGrafter"/>
</dbReference>
<evidence type="ECO:0000256" key="1">
    <source>
        <dbReference type="ARBA" id="ARBA00004323"/>
    </source>
</evidence>
<dbReference type="Pfam" id="PF01762">
    <property type="entry name" value="Galactosyl_T"/>
    <property type="match status" value="1"/>
</dbReference>
<dbReference type="OMA" id="YWHEERF"/>
<reference evidence="11" key="1">
    <citation type="submission" date="2025-08" db="UniProtKB">
        <authorList>
            <consortium name="Ensembl"/>
        </authorList>
    </citation>
    <scope>IDENTIFICATION</scope>
</reference>
<keyword evidence="4" id="KW-0808">Transferase</keyword>
<comment type="similarity">
    <text evidence="2 10">Belongs to the glycosyltransferase 31 family.</text>
</comment>
<dbReference type="EC" id="2.4.1.-" evidence="10"/>
<evidence type="ECO:0000256" key="10">
    <source>
        <dbReference type="RuleBase" id="RU363063"/>
    </source>
</evidence>
<evidence type="ECO:0000256" key="6">
    <source>
        <dbReference type="ARBA" id="ARBA00022968"/>
    </source>
</evidence>
<dbReference type="PANTHER" id="PTHR11214:SF387">
    <property type="entry name" value="HEXOSYLTRANSFERASE"/>
    <property type="match status" value="1"/>
</dbReference>
<evidence type="ECO:0000256" key="5">
    <source>
        <dbReference type="ARBA" id="ARBA00022692"/>
    </source>
</evidence>
<dbReference type="GeneTree" id="ENSGT00940000161895"/>
<protein>
    <recommendedName>
        <fullName evidence="10">Hexosyltransferase</fullName>
        <ecNumber evidence="10">2.4.1.-</ecNumber>
    </recommendedName>
</protein>
<evidence type="ECO:0000256" key="7">
    <source>
        <dbReference type="ARBA" id="ARBA00022989"/>
    </source>
</evidence>
<accession>A0A8C3G000</accession>
<dbReference type="Gene3D" id="3.90.550.50">
    <property type="match status" value="1"/>
</dbReference>
<name>A0A8C3G000_CHRPI</name>
<dbReference type="GO" id="GO:0000139">
    <property type="term" value="C:Golgi membrane"/>
    <property type="evidence" value="ECO:0007669"/>
    <property type="project" value="UniProtKB-SubCell"/>
</dbReference>
<reference evidence="11" key="2">
    <citation type="submission" date="2025-09" db="UniProtKB">
        <authorList>
            <consortium name="Ensembl"/>
        </authorList>
    </citation>
    <scope>IDENTIFICATION</scope>
</reference>
<evidence type="ECO:0000256" key="8">
    <source>
        <dbReference type="ARBA" id="ARBA00023034"/>
    </source>
</evidence>
<comment type="subcellular location">
    <subcellularLocation>
        <location evidence="1 10">Golgi apparatus membrane</location>
        <topology evidence="1 10">Single-pass type II membrane protein</topology>
    </subcellularLocation>
</comment>
<keyword evidence="7" id="KW-1133">Transmembrane helix</keyword>
<dbReference type="Ensembl" id="ENSCPBT00000017115.1">
    <property type="protein sequence ID" value="ENSCPBP00000014413.1"/>
    <property type="gene ID" value="ENSCPBG00000010732.1"/>
</dbReference>
<keyword evidence="9" id="KW-0472">Membrane</keyword>
<keyword evidence="8 10" id="KW-0333">Golgi apparatus</keyword>
<keyword evidence="6" id="KW-0735">Signal-anchor</keyword>
<dbReference type="GO" id="GO:0030311">
    <property type="term" value="P:poly-N-acetyllactosamine biosynthetic process"/>
    <property type="evidence" value="ECO:0007669"/>
    <property type="project" value="TreeGrafter"/>
</dbReference>
<organism evidence="11 12">
    <name type="scientific">Chrysemys picta bellii</name>
    <name type="common">Western painted turtle</name>
    <name type="synonym">Emys bellii</name>
    <dbReference type="NCBI Taxonomy" id="8478"/>
    <lineage>
        <taxon>Eukaryota</taxon>
        <taxon>Metazoa</taxon>
        <taxon>Chordata</taxon>
        <taxon>Craniata</taxon>
        <taxon>Vertebrata</taxon>
        <taxon>Euteleostomi</taxon>
        <taxon>Archelosauria</taxon>
        <taxon>Testudinata</taxon>
        <taxon>Testudines</taxon>
        <taxon>Cryptodira</taxon>
        <taxon>Durocryptodira</taxon>
        <taxon>Testudinoidea</taxon>
        <taxon>Emydidae</taxon>
        <taxon>Chrysemys</taxon>
    </lineage>
</organism>
<dbReference type="Proteomes" id="UP000694380">
    <property type="component" value="Unplaced"/>
</dbReference>
<dbReference type="InterPro" id="IPR002659">
    <property type="entry name" value="Glyco_trans_31"/>
</dbReference>
<evidence type="ECO:0000313" key="11">
    <source>
        <dbReference type="Ensembl" id="ENSCPBP00000014413.1"/>
    </source>
</evidence>
<keyword evidence="12" id="KW-1185">Reference proteome</keyword>
<keyword evidence="5" id="KW-0812">Transmembrane</keyword>
<sequence length="351" mass="38982">MKCSGAWILLIGGFIWLSYTVRLKQRETRQAGLSPSPNPDPSRGSVELSDGTFTFRLDYAAFRAEFPQLQSYQCRELIPGDGVCTGPPGPPLLLLAVKSHPASSARRATARRTWARPRVLGGYRVRAVFLVGMSPDPRHLALLEWESGEFGDVVLWDFAESHHNLSLKDQDSWVLSLALARPSGPQLHPPQHLFPPPGDDDEFVNPPAMVAYLSQTPNASHVIHGNIQRHAAVMRGGKYRVSSTLFPQDKYPFFPSGGGFIMPRASIPALAAASERIPVFPLDDVYFGFLVLAAGLRYRHDERFQVFGMKDEQCLYAEAMLVHGVSLDRVEEVWRGLYEEQQCNGMGPLPS</sequence>
<evidence type="ECO:0000256" key="9">
    <source>
        <dbReference type="ARBA" id="ARBA00023136"/>
    </source>
</evidence>
<evidence type="ECO:0000313" key="12">
    <source>
        <dbReference type="Proteomes" id="UP000694380"/>
    </source>
</evidence>
<evidence type="ECO:0000256" key="4">
    <source>
        <dbReference type="ARBA" id="ARBA00022679"/>
    </source>
</evidence>
<keyword evidence="3 10" id="KW-0328">Glycosyltransferase</keyword>
<evidence type="ECO:0000256" key="2">
    <source>
        <dbReference type="ARBA" id="ARBA00008661"/>
    </source>
</evidence>
<evidence type="ECO:0000256" key="3">
    <source>
        <dbReference type="ARBA" id="ARBA00022676"/>
    </source>
</evidence>
<proteinExistence type="inferred from homology"/>
<dbReference type="GO" id="GO:0006493">
    <property type="term" value="P:protein O-linked glycosylation"/>
    <property type="evidence" value="ECO:0007669"/>
    <property type="project" value="TreeGrafter"/>
</dbReference>
<dbReference type="AlphaFoldDB" id="A0A8C3G000"/>